<evidence type="ECO:0000256" key="2">
    <source>
        <dbReference type="ARBA" id="ARBA00013855"/>
    </source>
</evidence>
<dbReference type="Pfam" id="PF04085">
    <property type="entry name" value="MreC"/>
    <property type="match status" value="1"/>
</dbReference>
<evidence type="ECO:0000256" key="1">
    <source>
        <dbReference type="ARBA" id="ARBA00009369"/>
    </source>
</evidence>
<comment type="similarity">
    <text evidence="1">Belongs to the MreC family.</text>
</comment>
<dbReference type="PANTHER" id="PTHR34138">
    <property type="entry name" value="CELL SHAPE-DETERMINING PROTEIN MREC"/>
    <property type="match status" value="1"/>
</dbReference>
<dbReference type="Gene3D" id="2.40.10.350">
    <property type="entry name" value="Rod shape-determining protein MreC, domain 2"/>
    <property type="match status" value="1"/>
</dbReference>
<organism evidence="7 8">
    <name type="scientific">Candidatus Kaiserbacteria bacterium RIFOXYD1_FULL_47_14</name>
    <dbReference type="NCBI Taxonomy" id="1798533"/>
    <lineage>
        <taxon>Bacteria</taxon>
        <taxon>Candidatus Kaiseribacteriota</taxon>
    </lineage>
</organism>
<dbReference type="InterPro" id="IPR042177">
    <property type="entry name" value="Cell/Rod_1"/>
</dbReference>
<dbReference type="GO" id="GO:0008360">
    <property type="term" value="P:regulation of cell shape"/>
    <property type="evidence" value="ECO:0007669"/>
    <property type="project" value="UniProtKB-KW"/>
</dbReference>
<feature type="domain" description="Rod shape-determining protein MreC beta-barrel core" evidence="6">
    <location>
        <begin position="130"/>
        <end position="269"/>
    </location>
</feature>
<keyword evidence="5" id="KW-0472">Membrane</keyword>
<dbReference type="STRING" id="1798533.A2609_03300"/>
<comment type="caution">
    <text evidence="7">The sequence shown here is derived from an EMBL/GenBank/DDBJ whole genome shotgun (WGS) entry which is preliminary data.</text>
</comment>
<gene>
    <name evidence="7" type="ORF">A2609_03300</name>
</gene>
<sequence length="274" mass="28955">MKKTFLSKRNALLSSANISWNFGVLVFALMVLSIRLFVPNFFWYAFTPVFKSANVLAARSHSFLQQFSDTAILALRNEQLTNENIALASENQALIQKMASIEKFICGHLVSTSDVDTKCPQSLKGILAGVVARPPESPYDILVLAAGTRSGVAVGMEVFGAGGVPIGIISSTTTDFSRATLFSSSGIDTLGWVGRNSIPLTISGAGAGTMNAVVARSAGIVAGDMVFVPGPGMLPIGVVSRVDSDISSPSVTLRIQPAINLFSLSWVLIRDTGL</sequence>
<dbReference type="InterPro" id="IPR007221">
    <property type="entry name" value="MreC"/>
</dbReference>
<accession>A0A1F6G3X1</accession>
<dbReference type="InterPro" id="IPR042175">
    <property type="entry name" value="Cell/Rod_MreC_2"/>
</dbReference>
<dbReference type="InterPro" id="IPR055342">
    <property type="entry name" value="MreC_beta-barrel_core"/>
</dbReference>
<dbReference type="GO" id="GO:0005886">
    <property type="term" value="C:plasma membrane"/>
    <property type="evidence" value="ECO:0007669"/>
    <property type="project" value="TreeGrafter"/>
</dbReference>
<evidence type="ECO:0000313" key="8">
    <source>
        <dbReference type="Proteomes" id="UP000176867"/>
    </source>
</evidence>
<evidence type="ECO:0000259" key="6">
    <source>
        <dbReference type="Pfam" id="PF04085"/>
    </source>
</evidence>
<dbReference type="Gene3D" id="2.40.10.340">
    <property type="entry name" value="Rod shape-determining protein MreC, domain 1"/>
    <property type="match status" value="1"/>
</dbReference>
<dbReference type="Proteomes" id="UP000176867">
    <property type="component" value="Unassembled WGS sequence"/>
</dbReference>
<dbReference type="PANTHER" id="PTHR34138:SF1">
    <property type="entry name" value="CELL SHAPE-DETERMINING PROTEIN MREC"/>
    <property type="match status" value="1"/>
</dbReference>
<dbReference type="AlphaFoldDB" id="A0A1F6G3X1"/>
<dbReference type="EMBL" id="MFMU01000020">
    <property type="protein sequence ID" value="OGG92793.1"/>
    <property type="molecule type" value="Genomic_DNA"/>
</dbReference>
<evidence type="ECO:0000256" key="5">
    <source>
        <dbReference type="SAM" id="Phobius"/>
    </source>
</evidence>
<proteinExistence type="inferred from homology"/>
<reference evidence="7 8" key="1">
    <citation type="journal article" date="2016" name="Nat. Commun.">
        <title>Thousands of microbial genomes shed light on interconnected biogeochemical processes in an aquifer system.</title>
        <authorList>
            <person name="Anantharaman K."/>
            <person name="Brown C.T."/>
            <person name="Hug L.A."/>
            <person name="Sharon I."/>
            <person name="Castelle C.J."/>
            <person name="Probst A.J."/>
            <person name="Thomas B.C."/>
            <person name="Singh A."/>
            <person name="Wilkins M.J."/>
            <person name="Karaoz U."/>
            <person name="Brodie E.L."/>
            <person name="Williams K.H."/>
            <person name="Hubbard S.S."/>
            <person name="Banfield J.F."/>
        </authorList>
    </citation>
    <scope>NUCLEOTIDE SEQUENCE [LARGE SCALE GENOMIC DNA]</scope>
</reference>
<evidence type="ECO:0000256" key="3">
    <source>
        <dbReference type="ARBA" id="ARBA00022960"/>
    </source>
</evidence>
<feature type="transmembrane region" description="Helical" evidence="5">
    <location>
        <begin position="20"/>
        <end position="46"/>
    </location>
</feature>
<evidence type="ECO:0000313" key="7">
    <source>
        <dbReference type="EMBL" id="OGG92793.1"/>
    </source>
</evidence>
<name>A0A1F6G3X1_9BACT</name>
<protein>
    <recommendedName>
        <fullName evidence="2">Cell shape-determining protein MreC</fullName>
    </recommendedName>
    <alternativeName>
        <fullName evidence="4">Cell shape protein MreC</fullName>
    </alternativeName>
</protein>
<keyword evidence="3" id="KW-0133">Cell shape</keyword>
<evidence type="ECO:0000256" key="4">
    <source>
        <dbReference type="ARBA" id="ARBA00032089"/>
    </source>
</evidence>
<keyword evidence="5" id="KW-1133">Transmembrane helix</keyword>
<keyword evidence="5" id="KW-0812">Transmembrane</keyword>